<dbReference type="InterPro" id="IPR023635">
    <property type="entry name" value="Peptide_deformylase"/>
</dbReference>
<keyword evidence="3 4" id="KW-0378">Hydrolase</keyword>
<dbReference type="PANTHER" id="PTHR10458">
    <property type="entry name" value="PEPTIDE DEFORMYLASE"/>
    <property type="match status" value="1"/>
</dbReference>
<comment type="catalytic activity">
    <reaction evidence="3">
        <text>N-terminal N-formyl-L-methionyl-[peptide] + H2O = N-terminal L-methionyl-[peptide] + formate</text>
        <dbReference type="Rhea" id="RHEA:24420"/>
        <dbReference type="Rhea" id="RHEA-COMP:10639"/>
        <dbReference type="Rhea" id="RHEA-COMP:10640"/>
        <dbReference type="ChEBI" id="CHEBI:15377"/>
        <dbReference type="ChEBI" id="CHEBI:15740"/>
        <dbReference type="ChEBI" id="CHEBI:49298"/>
        <dbReference type="ChEBI" id="CHEBI:64731"/>
        <dbReference type="EC" id="3.5.1.88"/>
    </reaction>
</comment>
<name>A0ABV1ENG9_9FIRM</name>
<evidence type="ECO:0000313" key="4">
    <source>
        <dbReference type="EMBL" id="MEQ2455166.1"/>
    </source>
</evidence>
<dbReference type="PIRSF" id="PIRSF004749">
    <property type="entry name" value="Pep_def"/>
    <property type="match status" value="1"/>
</dbReference>
<dbReference type="NCBIfam" id="TIGR00079">
    <property type="entry name" value="pept_deformyl"/>
    <property type="match status" value="1"/>
</dbReference>
<keyword evidence="2 3" id="KW-0408">Iron</keyword>
<organism evidence="4 5">
    <name type="scientific">Flavonifractor hominis</name>
    <dbReference type="NCBI Taxonomy" id="3133178"/>
    <lineage>
        <taxon>Bacteria</taxon>
        <taxon>Bacillati</taxon>
        <taxon>Bacillota</taxon>
        <taxon>Clostridia</taxon>
        <taxon>Eubacteriales</taxon>
        <taxon>Oscillospiraceae</taxon>
        <taxon>Flavonifractor</taxon>
    </lineage>
</organism>
<dbReference type="PRINTS" id="PR01576">
    <property type="entry name" value="PDEFORMYLASE"/>
</dbReference>
<gene>
    <name evidence="3 4" type="primary">def</name>
    <name evidence="4" type="ORF">WMO45_01420</name>
</gene>
<keyword evidence="3" id="KW-0479">Metal-binding</keyword>
<evidence type="ECO:0000256" key="1">
    <source>
        <dbReference type="ARBA" id="ARBA00010759"/>
    </source>
</evidence>
<dbReference type="NCBIfam" id="NF001159">
    <property type="entry name" value="PRK00150.1-3"/>
    <property type="match status" value="1"/>
</dbReference>
<dbReference type="EMBL" id="JBBMFT010000001">
    <property type="protein sequence ID" value="MEQ2455166.1"/>
    <property type="molecule type" value="Genomic_DNA"/>
</dbReference>
<comment type="function">
    <text evidence="3">Removes the formyl group from the N-terminal Met of newly synthesized proteins. Requires at least a dipeptide for an efficient rate of reaction. N-terminal L-methionine is a prerequisite for activity but the enzyme has broad specificity at other positions.</text>
</comment>
<dbReference type="PANTHER" id="PTHR10458:SF22">
    <property type="entry name" value="PEPTIDE DEFORMYLASE"/>
    <property type="match status" value="1"/>
</dbReference>
<evidence type="ECO:0000313" key="5">
    <source>
        <dbReference type="Proteomes" id="UP001440599"/>
    </source>
</evidence>
<dbReference type="RefSeq" id="WP_349138859.1">
    <property type="nucleotide sequence ID" value="NZ_JBBMFT010000001.1"/>
</dbReference>
<feature type="binding site" evidence="3">
    <location>
        <position position="89"/>
    </location>
    <ligand>
        <name>Fe cation</name>
        <dbReference type="ChEBI" id="CHEBI:24875"/>
    </ligand>
</feature>
<feature type="active site" evidence="3">
    <location>
        <position position="132"/>
    </location>
</feature>
<accession>A0ABV1ENG9</accession>
<dbReference type="Gene3D" id="3.90.45.10">
    <property type="entry name" value="Peptide deformylase"/>
    <property type="match status" value="1"/>
</dbReference>
<evidence type="ECO:0000256" key="2">
    <source>
        <dbReference type="ARBA" id="ARBA00023004"/>
    </source>
</evidence>
<dbReference type="HAMAP" id="MF_00163">
    <property type="entry name" value="Pep_deformylase"/>
    <property type="match status" value="1"/>
</dbReference>
<protein>
    <recommendedName>
        <fullName evidence="3">Peptide deformylase</fullName>
        <shortName evidence="3">PDF</shortName>
        <ecNumber evidence="3">3.5.1.88</ecNumber>
    </recommendedName>
    <alternativeName>
        <fullName evidence="3">Polypeptide deformylase</fullName>
    </alternativeName>
</protein>
<dbReference type="Proteomes" id="UP001440599">
    <property type="component" value="Unassembled WGS sequence"/>
</dbReference>
<feature type="binding site" evidence="3">
    <location>
        <position position="131"/>
    </location>
    <ligand>
        <name>Fe cation</name>
        <dbReference type="ChEBI" id="CHEBI:24875"/>
    </ligand>
</feature>
<dbReference type="SUPFAM" id="SSF56420">
    <property type="entry name" value="Peptide deformylase"/>
    <property type="match status" value="1"/>
</dbReference>
<keyword evidence="5" id="KW-1185">Reference proteome</keyword>
<dbReference type="Pfam" id="PF01327">
    <property type="entry name" value="Pep_deformylase"/>
    <property type="match status" value="1"/>
</dbReference>
<dbReference type="CDD" id="cd00487">
    <property type="entry name" value="Pep_deformylase"/>
    <property type="match status" value="1"/>
</dbReference>
<proteinExistence type="inferred from homology"/>
<feature type="binding site" evidence="3">
    <location>
        <position position="135"/>
    </location>
    <ligand>
        <name>Fe cation</name>
        <dbReference type="ChEBI" id="CHEBI:24875"/>
    </ligand>
</feature>
<dbReference type="GO" id="GO:0042586">
    <property type="term" value="F:peptide deformylase activity"/>
    <property type="evidence" value="ECO:0007669"/>
    <property type="project" value="UniProtKB-EC"/>
</dbReference>
<comment type="similarity">
    <text evidence="1 3">Belongs to the polypeptide deformylase family.</text>
</comment>
<sequence>MALRTILTDKDPVLHKPCRPVTTFDGRLHDLIDDLKETLAHANGAGLAAPQVGILRRVVIVVDDQENMLELVNPEIVSEEGEQEGFEGCLSVPGRWGIVKRPMKARVRAQDRNGAFFEVDGEGIVARCFCHELEHLDGHLFTEHTDRLYTTEELDQMMEDEE</sequence>
<comment type="cofactor">
    <cofactor evidence="3">
        <name>Fe(2+)</name>
        <dbReference type="ChEBI" id="CHEBI:29033"/>
    </cofactor>
    <text evidence="3">Binds 1 Fe(2+) ion.</text>
</comment>
<dbReference type="InterPro" id="IPR036821">
    <property type="entry name" value="Peptide_deformylase_sf"/>
</dbReference>
<evidence type="ECO:0000256" key="3">
    <source>
        <dbReference type="HAMAP-Rule" id="MF_00163"/>
    </source>
</evidence>
<comment type="caution">
    <text evidence="4">The sequence shown here is derived from an EMBL/GenBank/DDBJ whole genome shotgun (WGS) entry which is preliminary data.</text>
</comment>
<dbReference type="EC" id="3.5.1.88" evidence="3"/>
<keyword evidence="3" id="KW-0648">Protein biosynthesis</keyword>
<reference evidence="4 5" key="1">
    <citation type="submission" date="2024-03" db="EMBL/GenBank/DDBJ databases">
        <title>Human intestinal bacterial collection.</title>
        <authorList>
            <person name="Pauvert C."/>
            <person name="Hitch T.C.A."/>
            <person name="Clavel T."/>
        </authorList>
    </citation>
    <scope>NUCLEOTIDE SEQUENCE [LARGE SCALE GENOMIC DNA]</scope>
    <source>
        <strain evidence="4 5">CLA-AP-H34</strain>
    </source>
</reference>